<dbReference type="EMBL" id="LR216287">
    <property type="protein sequence ID" value="VFJ14249.1"/>
    <property type="molecule type" value="Genomic_DNA"/>
</dbReference>
<dbReference type="Proteomes" id="UP000294299">
    <property type="component" value="Chromosome NFRAN"/>
</dbReference>
<dbReference type="Pfam" id="PF07784">
    <property type="entry name" value="DUF1622"/>
    <property type="match status" value="1"/>
</dbReference>
<dbReference type="AlphaFoldDB" id="A0A484IDU9"/>
<dbReference type="GeneID" id="39421231"/>
<reference evidence="2 3" key="1">
    <citation type="submission" date="2019-02" db="EMBL/GenBank/DDBJ databases">
        <authorList>
            <person name="Lehtovirta-Morley E L."/>
        </authorList>
    </citation>
    <scope>NUCLEOTIDE SEQUENCE [LARGE SCALE GENOMIC DNA]</scope>
    <source>
        <strain evidence="2">NFRAN1</strain>
    </source>
</reference>
<evidence type="ECO:0000313" key="3">
    <source>
        <dbReference type="Proteomes" id="UP000294299"/>
    </source>
</evidence>
<keyword evidence="1" id="KW-0472">Membrane</keyword>
<feature type="transmembrane region" description="Helical" evidence="1">
    <location>
        <begin position="22"/>
        <end position="47"/>
    </location>
</feature>
<sequence length="140" mass="15542">MNYDIVALTEALDKILRPYIEILTFAIDIAAGIVIAVSAFVALISFLRILTKSRAIQTHEKETIRLRLARGMLLALDFEVGSDILKTILLPGINELAILAVIVGIRIGLSWSLSKEIERHRISKIKMDTDADVSKNNNES</sequence>
<evidence type="ECO:0000313" key="2">
    <source>
        <dbReference type="EMBL" id="VFJ14249.1"/>
    </source>
</evidence>
<dbReference type="PANTHER" id="PTHR38468:SF1">
    <property type="entry name" value="SLL0939 PROTEIN"/>
    <property type="match status" value="1"/>
</dbReference>
<protein>
    <recommendedName>
        <fullName evidence="4">DUF1622 domain-containing protein</fullName>
    </recommendedName>
</protein>
<accession>A0A484IDU9</accession>
<evidence type="ECO:0008006" key="4">
    <source>
        <dbReference type="Google" id="ProtNLM"/>
    </source>
</evidence>
<proteinExistence type="predicted"/>
<evidence type="ECO:0000256" key="1">
    <source>
        <dbReference type="SAM" id="Phobius"/>
    </source>
</evidence>
<keyword evidence="1" id="KW-1133">Transmembrane helix</keyword>
<dbReference type="PANTHER" id="PTHR38468">
    <property type="entry name" value="SLL0939 PROTEIN"/>
    <property type="match status" value="1"/>
</dbReference>
<dbReference type="KEGG" id="nfn:NFRAN_1927"/>
<dbReference type="InterPro" id="IPR012427">
    <property type="entry name" value="DUF1622"/>
</dbReference>
<keyword evidence="1" id="KW-0812">Transmembrane</keyword>
<name>A0A484IDU9_9ARCH</name>
<dbReference type="OrthoDB" id="11850at2157"/>
<organism evidence="2 3">
    <name type="scientific">Candidatus Nitrosocosmicus franklandianus</name>
    <dbReference type="NCBI Taxonomy" id="1798806"/>
    <lineage>
        <taxon>Archaea</taxon>
        <taxon>Nitrososphaerota</taxon>
        <taxon>Nitrososphaeria</taxon>
        <taxon>Nitrososphaerales</taxon>
        <taxon>Nitrososphaeraceae</taxon>
        <taxon>Candidatus Nitrosocosmicus</taxon>
    </lineage>
</organism>
<dbReference type="RefSeq" id="WP_134484511.1">
    <property type="nucleotide sequence ID" value="NZ_LR216287.1"/>
</dbReference>
<gene>
    <name evidence="2" type="ORF">NFRAN_1927</name>
</gene>
<keyword evidence="3" id="KW-1185">Reference proteome</keyword>